<sequence>MEHKGLLQCDELYKYILETNVYPQEPEPLKEIRALTASHRLSVSSIYETYKLHEYCFVQFETCTGSWILFCRFFMGTSPDAGQMIEMLLKLTGAKKTLELGVYTGYSLLLTALTIPEDGKIVAIDVNREFYEIGRPIIGKAGVEHKINFIESEAILALDKLLEDDDNKGNFDYVFVDADKVNYLNYHEKVIKLVKVNGIIFYDNTLWYGSVAKSEDSVPEVLKQGRISVLEFNKALVDDPRVKIAMAPLGDGITICRRVY</sequence>
<proteinExistence type="predicted"/>
<evidence type="ECO:0000313" key="2">
    <source>
        <dbReference type="Proteomes" id="UP001056120"/>
    </source>
</evidence>
<reference evidence="1 2" key="2">
    <citation type="journal article" date="2022" name="Mol. Ecol. Resour.">
        <title>The genomes of chicory, endive, great burdock and yacon provide insights into Asteraceae paleo-polyploidization history and plant inulin production.</title>
        <authorList>
            <person name="Fan W."/>
            <person name="Wang S."/>
            <person name="Wang H."/>
            <person name="Wang A."/>
            <person name="Jiang F."/>
            <person name="Liu H."/>
            <person name="Zhao H."/>
            <person name="Xu D."/>
            <person name="Zhang Y."/>
        </authorList>
    </citation>
    <scope>NUCLEOTIDE SEQUENCE [LARGE SCALE GENOMIC DNA]</scope>
    <source>
        <strain evidence="2">cv. Yunnan</strain>
        <tissue evidence="1">Leaves</tissue>
    </source>
</reference>
<dbReference type="EMBL" id="CM042039">
    <property type="protein sequence ID" value="KAI3724823.1"/>
    <property type="molecule type" value="Genomic_DNA"/>
</dbReference>
<evidence type="ECO:0000313" key="1">
    <source>
        <dbReference type="EMBL" id="KAI3724823.1"/>
    </source>
</evidence>
<name>A0ACB9BSB4_9ASTR</name>
<accession>A0ACB9BSB4</accession>
<dbReference type="Proteomes" id="UP001056120">
    <property type="component" value="Linkage Group LG22"/>
</dbReference>
<keyword evidence="2" id="KW-1185">Reference proteome</keyword>
<gene>
    <name evidence="1" type="ORF">L1987_64590</name>
</gene>
<comment type="caution">
    <text evidence="1">The sequence shown here is derived from an EMBL/GenBank/DDBJ whole genome shotgun (WGS) entry which is preliminary data.</text>
</comment>
<protein>
    <submittedName>
        <fullName evidence="1">Uncharacterized protein</fullName>
    </submittedName>
</protein>
<reference evidence="2" key="1">
    <citation type="journal article" date="2022" name="Mol. Ecol. Resour.">
        <title>The genomes of chicory, endive, great burdock and yacon provide insights into Asteraceae palaeo-polyploidization history and plant inulin production.</title>
        <authorList>
            <person name="Fan W."/>
            <person name="Wang S."/>
            <person name="Wang H."/>
            <person name="Wang A."/>
            <person name="Jiang F."/>
            <person name="Liu H."/>
            <person name="Zhao H."/>
            <person name="Xu D."/>
            <person name="Zhang Y."/>
        </authorList>
    </citation>
    <scope>NUCLEOTIDE SEQUENCE [LARGE SCALE GENOMIC DNA]</scope>
    <source>
        <strain evidence="2">cv. Yunnan</strain>
    </source>
</reference>
<organism evidence="1 2">
    <name type="scientific">Smallanthus sonchifolius</name>
    <dbReference type="NCBI Taxonomy" id="185202"/>
    <lineage>
        <taxon>Eukaryota</taxon>
        <taxon>Viridiplantae</taxon>
        <taxon>Streptophyta</taxon>
        <taxon>Embryophyta</taxon>
        <taxon>Tracheophyta</taxon>
        <taxon>Spermatophyta</taxon>
        <taxon>Magnoliopsida</taxon>
        <taxon>eudicotyledons</taxon>
        <taxon>Gunneridae</taxon>
        <taxon>Pentapetalae</taxon>
        <taxon>asterids</taxon>
        <taxon>campanulids</taxon>
        <taxon>Asterales</taxon>
        <taxon>Asteraceae</taxon>
        <taxon>Asteroideae</taxon>
        <taxon>Heliantheae alliance</taxon>
        <taxon>Millerieae</taxon>
        <taxon>Smallanthus</taxon>
    </lineage>
</organism>